<dbReference type="Gene3D" id="2.170.11.10">
    <property type="entry name" value="DNA Topoisomerase I, domain 2"/>
    <property type="match status" value="1"/>
</dbReference>
<evidence type="ECO:0000256" key="4">
    <source>
        <dbReference type="ARBA" id="ARBA00023125"/>
    </source>
</evidence>
<dbReference type="Gene3D" id="1.10.132.10">
    <property type="match status" value="1"/>
</dbReference>
<dbReference type="Pfam" id="PF02919">
    <property type="entry name" value="Topoisom_I_N"/>
    <property type="match status" value="1"/>
</dbReference>
<dbReference type="InterPro" id="IPR013500">
    <property type="entry name" value="TopoI_cat_euk"/>
</dbReference>
<feature type="active site" description="O-(3'-phospho-DNA)-tyrosine intermediate" evidence="6">
    <location>
        <position position="947"/>
    </location>
</feature>
<dbReference type="InterPro" id="IPR011010">
    <property type="entry name" value="DNA_brk_join_enz"/>
</dbReference>
<keyword evidence="3 6" id="KW-0799">Topoisomerase</keyword>
<comment type="function">
    <text evidence="7">Releases the supercoiling and torsional tension of DNA introduced during the DNA replication and transcription by transiently cleaving and rejoining one strand of the DNA duplex. Introduces a single-strand break via transesterification at the specific target site 5'-[CT]CCTTp site in duplex DNA. The scissile phosphodiester is attacked by the catalytic tyrosine of the enzyme, resulting in the formation of a DNA-(3'-phosphotyrosyl)-enzyme intermediate and the expulsion of a 5'-OH DNA strand. The free DNA strand then undergoes passage around the unbroken strand thus removing DNA supercoils. Finally, in the religation step, the DNA 5'-OH attacks the covalent intermediate to expel the active-site tyrosine and restore the DNA phosphodiester backbone.</text>
</comment>
<dbReference type="GO" id="GO:0006260">
    <property type="term" value="P:DNA replication"/>
    <property type="evidence" value="ECO:0007669"/>
    <property type="project" value="TreeGrafter"/>
</dbReference>
<proteinExistence type="inferred from homology"/>
<feature type="coiled-coil region" evidence="8">
    <location>
        <begin position="869"/>
        <end position="935"/>
    </location>
</feature>
<dbReference type="InterPro" id="IPR014727">
    <property type="entry name" value="TopoI_cat_a/b-sub_euk"/>
</dbReference>
<feature type="compositionally biased region" description="Basic residues" evidence="9">
    <location>
        <begin position="359"/>
        <end position="372"/>
    </location>
</feature>
<dbReference type="CDD" id="cd00659">
    <property type="entry name" value="Topo_IB_C"/>
    <property type="match status" value="1"/>
</dbReference>
<feature type="region of interest" description="Disordered" evidence="9">
    <location>
        <begin position="317"/>
        <end position="424"/>
    </location>
</feature>
<dbReference type="InterPro" id="IPR013030">
    <property type="entry name" value="DNA_topo_DNA_db_N_dom2"/>
</dbReference>
<feature type="compositionally biased region" description="Basic and acidic residues" evidence="9">
    <location>
        <begin position="223"/>
        <end position="255"/>
    </location>
</feature>
<dbReference type="Gene3D" id="3.90.15.10">
    <property type="entry name" value="Topoisomerase I, Chain A, domain 3"/>
    <property type="match status" value="1"/>
</dbReference>
<dbReference type="Pfam" id="PF14370">
    <property type="entry name" value="Topo_C_assoc"/>
    <property type="match status" value="1"/>
</dbReference>
<organism evidence="11">
    <name type="scientific">Phlebotomus kandelakii</name>
    <dbReference type="NCBI Taxonomy" id="1109342"/>
    <lineage>
        <taxon>Eukaryota</taxon>
        <taxon>Metazoa</taxon>
        <taxon>Ecdysozoa</taxon>
        <taxon>Arthropoda</taxon>
        <taxon>Hexapoda</taxon>
        <taxon>Insecta</taxon>
        <taxon>Pterygota</taxon>
        <taxon>Neoptera</taxon>
        <taxon>Endopterygota</taxon>
        <taxon>Diptera</taxon>
        <taxon>Nematocera</taxon>
        <taxon>Psychodoidea</taxon>
        <taxon>Psychodidae</taxon>
        <taxon>Phlebotomus</taxon>
        <taxon>Larroussius</taxon>
    </lineage>
</organism>
<feature type="compositionally biased region" description="Basic and acidic residues" evidence="9">
    <location>
        <begin position="399"/>
        <end position="408"/>
    </location>
</feature>
<evidence type="ECO:0000256" key="9">
    <source>
        <dbReference type="SAM" id="MobiDB-lite"/>
    </source>
</evidence>
<dbReference type="InterPro" id="IPR036202">
    <property type="entry name" value="TopoI_DNA-bd_euk_N_sf"/>
</dbReference>
<dbReference type="InterPro" id="IPR008336">
    <property type="entry name" value="TopoI_DNA-bd_euk"/>
</dbReference>
<dbReference type="SUPFAM" id="SSF56349">
    <property type="entry name" value="DNA breaking-rejoining enzymes"/>
    <property type="match status" value="1"/>
</dbReference>
<evidence type="ECO:0000256" key="8">
    <source>
        <dbReference type="SAM" id="Coils"/>
    </source>
</evidence>
<dbReference type="FunFam" id="1.10.132.10:FF:000001">
    <property type="entry name" value="DNA topoisomerase I"/>
    <property type="match status" value="1"/>
</dbReference>
<comment type="similarity">
    <text evidence="2 6 7">Belongs to the type IB topoisomerase family.</text>
</comment>
<protein>
    <recommendedName>
        <fullName evidence="7">DNA topoisomerase I</fullName>
        <ecNumber evidence="7">5.6.2.1</ecNumber>
    </recommendedName>
    <alternativeName>
        <fullName evidence="7">DNA topoisomerase 1</fullName>
    </alternativeName>
</protein>
<keyword evidence="4 6" id="KW-0238">DNA-binding</keyword>
<evidence type="ECO:0000313" key="11">
    <source>
        <dbReference type="EMBL" id="NBJ59057.1"/>
    </source>
</evidence>
<reference evidence="11" key="1">
    <citation type="submission" date="2019-10" db="EMBL/GenBank/DDBJ databases">
        <title>Short sand fly seasons in Tbilisi, Georgia, hinder development of host immunity to saliva of the visceral leishmaniasis vector Phlebotomus kandelakii.</title>
        <authorList>
            <person name="Oliveira F."/>
            <person name="Giorgobiani E."/>
            <person name="Guimaraes-Costa A.B."/>
            <person name="Abdeladhim M."/>
            <person name="Oristian J."/>
            <person name="Tskhvaradze L."/>
            <person name="Tsertsvadze N."/>
            <person name="Zakalashvili M."/>
            <person name="Valenzuela J.G."/>
            <person name="Kamhawi S."/>
        </authorList>
    </citation>
    <scope>NUCLEOTIDE SEQUENCE</scope>
    <source>
        <strain evidence="11">Wild-capture in Tbilisi</strain>
        <tissue evidence="11">Salivary glands</tissue>
    </source>
</reference>
<dbReference type="FunFam" id="2.170.11.10:FF:000002">
    <property type="entry name" value="DNA topoisomerase I"/>
    <property type="match status" value="1"/>
</dbReference>
<dbReference type="GO" id="GO:0005730">
    <property type="term" value="C:nucleolus"/>
    <property type="evidence" value="ECO:0007669"/>
    <property type="project" value="TreeGrafter"/>
</dbReference>
<keyword evidence="8" id="KW-0175">Coiled coil</keyword>
<dbReference type="InterPro" id="IPR013034">
    <property type="entry name" value="DNA_topo_DNA_db_N_dom1"/>
</dbReference>
<keyword evidence="5 6" id="KW-0413">Isomerase</keyword>
<evidence type="ECO:0000256" key="6">
    <source>
        <dbReference type="PROSITE-ProRule" id="PRU01382"/>
    </source>
</evidence>
<dbReference type="InterPro" id="IPR051062">
    <property type="entry name" value="Topoisomerase_IB"/>
</dbReference>
<dbReference type="EMBL" id="GIFK01001354">
    <property type="protein sequence ID" value="NBJ59057.1"/>
    <property type="molecule type" value="Transcribed_RNA"/>
</dbReference>
<feature type="compositionally biased region" description="Basic residues" evidence="9">
    <location>
        <begin position="91"/>
        <end position="104"/>
    </location>
</feature>
<dbReference type="SUPFAM" id="SSF56741">
    <property type="entry name" value="Eukaryotic DNA topoisomerase I, N-terminal DNA-binding fragment"/>
    <property type="match status" value="1"/>
</dbReference>
<dbReference type="InterPro" id="IPR048045">
    <property type="entry name" value="Topoisomer_I_DNA-bd"/>
</dbReference>
<feature type="compositionally biased region" description="Basic and acidic residues" evidence="9">
    <location>
        <begin position="189"/>
        <end position="213"/>
    </location>
</feature>
<feature type="compositionally biased region" description="Basic and acidic residues" evidence="9">
    <location>
        <begin position="118"/>
        <end position="177"/>
    </location>
</feature>
<feature type="domain" description="DNA topoisomerase I eukaryotic-type" evidence="10">
    <location>
        <begin position="586"/>
        <end position="961"/>
    </location>
</feature>
<dbReference type="PANTHER" id="PTHR10290">
    <property type="entry name" value="DNA TOPOISOMERASE I"/>
    <property type="match status" value="1"/>
</dbReference>
<evidence type="ECO:0000256" key="7">
    <source>
        <dbReference type="RuleBase" id="RU365101"/>
    </source>
</evidence>
<dbReference type="InterPro" id="IPR025834">
    <property type="entry name" value="TopoI_C_dom"/>
</dbReference>
<evidence type="ECO:0000256" key="1">
    <source>
        <dbReference type="ARBA" id="ARBA00000213"/>
    </source>
</evidence>
<dbReference type="PROSITE" id="PS00176">
    <property type="entry name" value="TOPO_IB_1"/>
    <property type="match status" value="1"/>
</dbReference>
<dbReference type="PROSITE" id="PS52038">
    <property type="entry name" value="TOPO_IB_2"/>
    <property type="match status" value="1"/>
</dbReference>
<dbReference type="SMART" id="SM00435">
    <property type="entry name" value="TOPEUc"/>
    <property type="match status" value="1"/>
</dbReference>
<evidence type="ECO:0000256" key="2">
    <source>
        <dbReference type="ARBA" id="ARBA00006645"/>
    </source>
</evidence>
<dbReference type="GO" id="GO:0003677">
    <property type="term" value="F:DNA binding"/>
    <property type="evidence" value="ECO:0007669"/>
    <property type="project" value="UniProtKB-UniRule"/>
</dbReference>
<dbReference type="GO" id="GO:0007059">
    <property type="term" value="P:chromosome segregation"/>
    <property type="evidence" value="ECO:0007669"/>
    <property type="project" value="TreeGrafter"/>
</dbReference>
<dbReference type="SUPFAM" id="SSF46596">
    <property type="entry name" value="Eukaryotic DNA topoisomerase I, dispensable insert domain"/>
    <property type="match status" value="1"/>
</dbReference>
<feature type="compositionally biased region" description="Low complexity" evidence="9">
    <location>
        <begin position="33"/>
        <end position="42"/>
    </location>
</feature>
<dbReference type="GO" id="GO:0006265">
    <property type="term" value="P:DNA topological change"/>
    <property type="evidence" value="ECO:0007669"/>
    <property type="project" value="UniProtKB-UniRule"/>
</dbReference>
<dbReference type="EC" id="5.6.2.1" evidence="7"/>
<accession>A0A6B2E7V5</accession>
<name>A0A6B2E7V5_9DIPT</name>
<feature type="compositionally biased region" description="Basic residues" evidence="9">
    <location>
        <begin position="48"/>
        <end position="60"/>
    </location>
</feature>
<evidence type="ECO:0000256" key="5">
    <source>
        <dbReference type="ARBA" id="ARBA00023235"/>
    </source>
</evidence>
<dbReference type="PRINTS" id="PR00416">
    <property type="entry name" value="EUTPISMRASEI"/>
</dbReference>
<dbReference type="FunFam" id="1.10.10.41:FF:000001">
    <property type="entry name" value="DNA topoisomerase I"/>
    <property type="match status" value="1"/>
</dbReference>
<sequence length="989" mass="116523">MSVENPQVEPTVDAADATKSVNGEQRLNGISNGHSEVVSSSGASGGEKKHKSSHHKSSKDRHRDKERSEHKSSSSKSSHRDKEKTSSSSTNHHKSSSSSHHKSSRDKDRDREKHHKSSRDDKERPKEDKERSKDDKERSKDEKSSHSKDKDRKDRDKPREKTSSSTGEKHRDREKDKDRHHKSSSSHSSNRDKEKHSSSSSSKHRDKDRERHKERSNHKDHHRDKERDKVKEQERRERKERERREKEKQRIKEQQQQEENSNGQEIEEVAENDPLATSWMEDDKVKMDAVVKIEPLDVSHNSSCDYSLSQFNHDESSFKLKEEDQESIKQEDEESEEDIPLHKRKKALSDDEEDEKPLTVRKKVKSEKKNKRHTYDSDDDDDEEDVKPKKKKVKKEKIKTKAEIKTEANHTPSPTKGRKKKEDEPDEVWKWWEEEKREDGVKWNFLEHKGPVFAPPYEPLPENVIFEYDGRKMKLSQDTEEIATFYARMLDHDYTSKKVFNDNFFKDWRKTMTSKEREVIKDLKKCNFRNMAQHFQKISEANKNRTKEQKLRIKEENERLIKEYGFCTIDGHKEKIGNFKIEPPGLFRGRGEHPKMGMVKRRVVASDILINCSKNSDIPKPPPGFKWKEVRHDNTVTWLASWVENIQGQVKYIMLNPSSKLKGEKDWQKYETARRLDKQIDKIRSTYRDEWKSKEMRVRQRAVALYFIDILALRAGNEKDEDQADTVGCCSLRVEHIQLHRELNGKEYVVVFDFLGKDSIRYYNEVEVEKRVFKNLELFCENKKGGDDLFDRLNTAVLNEHLRELMDGLTAKVFRTYNASITLQRQLDLLTESDATVPEKLLQYNRANRAVAILCNHQRAVPKSHSKSMENLKEKIRVKREAIDDCEAEVKDLQKVAKRGSVKEKLACDKKKKQLERLKEQLQKLELQETDRDENKTIALGTSKLNYLDPRISVAWCKKYKVPIEKIFNKTQRDKFRWAIDMADENYRF</sequence>
<dbReference type="GO" id="GO:0005694">
    <property type="term" value="C:chromosome"/>
    <property type="evidence" value="ECO:0007669"/>
    <property type="project" value="InterPro"/>
</dbReference>
<dbReference type="InterPro" id="IPR013499">
    <property type="entry name" value="TopoI_euk"/>
</dbReference>
<dbReference type="GO" id="GO:0003917">
    <property type="term" value="F:DNA topoisomerase type I (single strand cut, ATP-independent) activity"/>
    <property type="evidence" value="ECO:0007669"/>
    <property type="project" value="UniProtKB-UniRule"/>
</dbReference>
<comment type="catalytic activity">
    <reaction evidence="1 6 7">
        <text>ATP-independent breakage of single-stranded DNA, followed by passage and rejoining.</text>
        <dbReference type="EC" id="5.6.2.1"/>
    </reaction>
</comment>
<feature type="compositionally biased region" description="Polar residues" evidence="9">
    <location>
        <begin position="19"/>
        <end position="32"/>
    </location>
</feature>
<feature type="compositionally biased region" description="Basic and acidic residues" evidence="9">
    <location>
        <begin position="61"/>
        <end position="85"/>
    </location>
</feature>
<feature type="compositionally biased region" description="Basic residues" evidence="9">
    <location>
        <begin position="388"/>
        <end position="398"/>
    </location>
</feature>
<dbReference type="AlphaFoldDB" id="A0A6B2E7V5"/>
<evidence type="ECO:0000259" key="10">
    <source>
        <dbReference type="SMART" id="SM00435"/>
    </source>
</evidence>
<dbReference type="Gene3D" id="1.10.10.41">
    <property type="entry name" value="Yeast DNA topoisomerase - domain 1"/>
    <property type="match status" value="1"/>
</dbReference>
<dbReference type="InterPro" id="IPR001631">
    <property type="entry name" value="TopoI"/>
</dbReference>
<dbReference type="PANTHER" id="PTHR10290:SF3">
    <property type="entry name" value="DNA TOPOISOMERASE 1"/>
    <property type="match status" value="1"/>
</dbReference>
<feature type="compositionally biased region" description="Basic and acidic residues" evidence="9">
    <location>
        <begin position="317"/>
        <end position="330"/>
    </location>
</feature>
<dbReference type="InterPro" id="IPR014711">
    <property type="entry name" value="TopoI_cat_a-hlx-sub_euk"/>
</dbReference>
<dbReference type="InterPro" id="IPR018521">
    <property type="entry name" value="TopoIB_AS"/>
</dbReference>
<dbReference type="FunFam" id="3.90.15.10:FF:000001">
    <property type="entry name" value="DNA topoisomerase I"/>
    <property type="match status" value="1"/>
</dbReference>
<feature type="region of interest" description="Disordered" evidence="9">
    <location>
        <begin position="1"/>
        <end position="281"/>
    </location>
</feature>
<evidence type="ECO:0000256" key="3">
    <source>
        <dbReference type="ARBA" id="ARBA00023029"/>
    </source>
</evidence>
<dbReference type="Pfam" id="PF01028">
    <property type="entry name" value="Topoisom_I"/>
    <property type="match status" value="1"/>
</dbReference>
<dbReference type="CDD" id="cd03488">
    <property type="entry name" value="Topoisomer_IB_N_htopoI_like"/>
    <property type="match status" value="1"/>
</dbReference>